<keyword evidence="2" id="KW-1185">Reference proteome</keyword>
<dbReference type="KEGG" id="daf:Desaf_0801"/>
<gene>
    <name evidence="1" type="ORF">Desaf_0801</name>
</gene>
<organism evidence="1 2">
    <name type="scientific">Desulfocurvibacter africanus subsp. africanus str. Walvis Bay</name>
    <dbReference type="NCBI Taxonomy" id="690850"/>
    <lineage>
        <taxon>Bacteria</taxon>
        <taxon>Pseudomonadati</taxon>
        <taxon>Thermodesulfobacteriota</taxon>
        <taxon>Desulfovibrionia</taxon>
        <taxon>Desulfovibrionales</taxon>
        <taxon>Desulfovibrionaceae</taxon>
        <taxon>Desulfocurvibacter</taxon>
    </lineage>
</organism>
<dbReference type="RefSeq" id="WP_014258984.1">
    <property type="nucleotide sequence ID" value="NC_016629.1"/>
</dbReference>
<dbReference type="AlphaFoldDB" id="F3YUX5"/>
<dbReference type="Proteomes" id="UP000007844">
    <property type="component" value="Chromosome"/>
</dbReference>
<proteinExistence type="predicted"/>
<dbReference type="EMBL" id="CP003221">
    <property type="protein sequence ID" value="EGJ49152.1"/>
    <property type="molecule type" value="Genomic_DNA"/>
</dbReference>
<evidence type="ECO:0008006" key="3">
    <source>
        <dbReference type="Google" id="ProtNLM"/>
    </source>
</evidence>
<dbReference type="eggNOG" id="ENOG5030Q4E">
    <property type="taxonomic scope" value="Bacteria"/>
</dbReference>
<accession>F3YUX5</accession>
<evidence type="ECO:0000313" key="1">
    <source>
        <dbReference type="EMBL" id="EGJ49152.1"/>
    </source>
</evidence>
<dbReference type="HOGENOM" id="CLU_133695_0_0_7"/>
<reference evidence="1 2" key="1">
    <citation type="journal article" date="2011" name="J. Bacteriol.">
        <title>Genome sequence of the mercury-methylating and pleomorphic Desulfovibrio africanus Strain Walvis Bay.</title>
        <authorList>
            <person name="Brown S.D."/>
            <person name="Wall J.D."/>
            <person name="Kucken A.M."/>
            <person name="Gilmour C.C."/>
            <person name="Podar M."/>
            <person name="Brandt C.C."/>
            <person name="Teshima H."/>
            <person name="Detter J.C."/>
            <person name="Han C.S."/>
            <person name="Land M.L."/>
            <person name="Lucas S."/>
            <person name="Han J."/>
            <person name="Pennacchio L."/>
            <person name="Nolan M."/>
            <person name="Pitluck S."/>
            <person name="Woyke T."/>
            <person name="Goodwin L."/>
            <person name="Palumbo A.V."/>
            <person name="Elias D.A."/>
        </authorList>
    </citation>
    <scope>NUCLEOTIDE SEQUENCE [LARGE SCALE GENOMIC DNA]</scope>
    <source>
        <strain evidence="1 2">Walvis Bay</strain>
    </source>
</reference>
<name>F3YUX5_DESAF</name>
<protein>
    <recommendedName>
        <fullName evidence="3">DinB-like domain-containing protein</fullName>
    </recommendedName>
</protein>
<sequence length="170" mass="18239">MATLIINDAIGQILAVLREAFEGVERWSYFLDHGPQFGLLGTLRGLDAATASRLSGGKSNIYGATASGPVQASIASHAFHVAVGLEIAAAWVRKKEQNDQEWDKSWAVSAVDDAEWAALLKRLEQAYADMKVAIEQHCVDSIESFGGGMGAVVHAAYHLGRIQEKLDGMG</sequence>
<evidence type="ECO:0000313" key="2">
    <source>
        <dbReference type="Proteomes" id="UP000007844"/>
    </source>
</evidence>